<dbReference type="GO" id="GO:0006351">
    <property type="term" value="P:DNA-templated transcription"/>
    <property type="evidence" value="ECO:0007669"/>
    <property type="project" value="InterPro"/>
</dbReference>
<name>A0AAD4PV73_9EURO</name>
<evidence type="ECO:0000256" key="1">
    <source>
        <dbReference type="ARBA" id="ARBA00004123"/>
    </source>
</evidence>
<dbReference type="InterPro" id="IPR051615">
    <property type="entry name" value="Transcr_Regulatory_Elem"/>
</dbReference>
<dbReference type="InterPro" id="IPR007219">
    <property type="entry name" value="XnlR_reg_dom"/>
</dbReference>
<dbReference type="GO" id="GO:0000981">
    <property type="term" value="F:DNA-binding transcription factor activity, RNA polymerase II-specific"/>
    <property type="evidence" value="ECO:0007669"/>
    <property type="project" value="InterPro"/>
</dbReference>
<dbReference type="GeneID" id="70247789"/>
<comment type="subcellular location">
    <subcellularLocation>
        <location evidence="1">Nucleus</location>
    </subcellularLocation>
</comment>
<dbReference type="GO" id="GO:0005634">
    <property type="term" value="C:nucleus"/>
    <property type="evidence" value="ECO:0007669"/>
    <property type="project" value="UniProtKB-SubCell"/>
</dbReference>
<evidence type="ECO:0000256" key="7">
    <source>
        <dbReference type="ARBA" id="ARBA00023242"/>
    </source>
</evidence>
<keyword evidence="7" id="KW-0539">Nucleus</keyword>
<dbReference type="InterPro" id="IPR036864">
    <property type="entry name" value="Zn2-C6_fun-type_DNA-bd_sf"/>
</dbReference>
<dbReference type="SMART" id="SM00906">
    <property type="entry name" value="Fungal_trans"/>
    <property type="match status" value="1"/>
</dbReference>
<accession>A0AAD4PV73</accession>
<dbReference type="Gene3D" id="4.10.240.10">
    <property type="entry name" value="Zn(2)-C6 fungal-type DNA-binding domain"/>
    <property type="match status" value="1"/>
</dbReference>
<evidence type="ECO:0000256" key="8">
    <source>
        <dbReference type="SAM" id="MobiDB-lite"/>
    </source>
</evidence>
<evidence type="ECO:0000313" key="10">
    <source>
        <dbReference type="EMBL" id="KAH8690326.1"/>
    </source>
</evidence>
<dbReference type="AlphaFoldDB" id="A0AAD4PV73"/>
<comment type="caution">
    <text evidence="10">The sequence shown here is derived from an EMBL/GenBank/DDBJ whole genome shotgun (WGS) entry which is preliminary data.</text>
</comment>
<evidence type="ECO:0000256" key="3">
    <source>
        <dbReference type="ARBA" id="ARBA00022833"/>
    </source>
</evidence>
<reference evidence="10" key="1">
    <citation type="submission" date="2021-12" db="EMBL/GenBank/DDBJ databases">
        <title>Convergent genome expansion in fungi linked to evolution of root-endophyte symbiosis.</title>
        <authorList>
            <consortium name="DOE Joint Genome Institute"/>
            <person name="Ke Y.-H."/>
            <person name="Bonito G."/>
            <person name="Liao H.-L."/>
            <person name="Looney B."/>
            <person name="Rojas-Flechas A."/>
            <person name="Nash J."/>
            <person name="Hameed K."/>
            <person name="Schadt C."/>
            <person name="Martin F."/>
            <person name="Crous P.W."/>
            <person name="Miettinen O."/>
            <person name="Magnuson J.K."/>
            <person name="Labbe J."/>
            <person name="Jacobson D."/>
            <person name="Doktycz M.J."/>
            <person name="Veneault-Fourrey C."/>
            <person name="Kuo A."/>
            <person name="Mondo S."/>
            <person name="Calhoun S."/>
            <person name="Riley R."/>
            <person name="Ohm R."/>
            <person name="LaButti K."/>
            <person name="Andreopoulos B."/>
            <person name="Pangilinan J."/>
            <person name="Nolan M."/>
            <person name="Tritt A."/>
            <person name="Clum A."/>
            <person name="Lipzen A."/>
            <person name="Daum C."/>
            <person name="Barry K."/>
            <person name="Grigoriev I.V."/>
            <person name="Vilgalys R."/>
        </authorList>
    </citation>
    <scope>NUCLEOTIDE SEQUENCE</scope>
    <source>
        <strain evidence="10">PMI_201</strain>
    </source>
</reference>
<keyword evidence="4" id="KW-0805">Transcription regulation</keyword>
<organism evidence="10 11">
    <name type="scientific">Talaromyces proteolyticus</name>
    <dbReference type="NCBI Taxonomy" id="1131652"/>
    <lineage>
        <taxon>Eukaryota</taxon>
        <taxon>Fungi</taxon>
        <taxon>Dikarya</taxon>
        <taxon>Ascomycota</taxon>
        <taxon>Pezizomycotina</taxon>
        <taxon>Eurotiomycetes</taxon>
        <taxon>Eurotiomycetidae</taxon>
        <taxon>Eurotiales</taxon>
        <taxon>Trichocomaceae</taxon>
        <taxon>Talaromyces</taxon>
        <taxon>Talaromyces sect. Bacilispori</taxon>
    </lineage>
</organism>
<dbReference type="PROSITE" id="PS50048">
    <property type="entry name" value="ZN2_CY6_FUNGAL_2"/>
    <property type="match status" value="1"/>
</dbReference>
<dbReference type="SUPFAM" id="SSF57701">
    <property type="entry name" value="Zn2/Cys6 DNA-binding domain"/>
    <property type="match status" value="1"/>
</dbReference>
<dbReference type="Proteomes" id="UP001201262">
    <property type="component" value="Unassembled WGS sequence"/>
</dbReference>
<evidence type="ECO:0000256" key="6">
    <source>
        <dbReference type="ARBA" id="ARBA00023163"/>
    </source>
</evidence>
<keyword evidence="6" id="KW-0804">Transcription</keyword>
<dbReference type="GO" id="GO:0003677">
    <property type="term" value="F:DNA binding"/>
    <property type="evidence" value="ECO:0007669"/>
    <property type="project" value="UniProtKB-KW"/>
</dbReference>
<sequence length="691" mass="77677">MSTRQRKRRVRRQPQSPNDSLLLDSTLPNQQQRRAHRNTLTCTNCRVRKTKCDGTQPGCKTCEVYHDTCRYEKVPPMSQIISMSRKLQEYERQLEAMRENIPGPMLGLDNNGQPVNIAATSDTTSEHGLNPGHDKADQEQNNKPGQMLRLSTSLISDLSVDENGKLCYYGPTSAVHDPLNLPSHSTISSEFSNPISDSALRTTLVSDALESRSWEDFAVGNAALGNDIPKETISKLLQLHWSWIAPMFMWVYRPAFMRDMLTGGQYFSQLLLLIICAHSSRFQGTSIGEILIYRARLLLGKEIQKPSSIPTVQALLQLSARDLAFGSISQAWLYSGMAFRMVSDLGLHHYSGRVVQLGHLTAEDLEIRRRLFWSCYFWDKAISLYLGRMPALSELPSDHQPIFFDDSTADEIWAPYYCDASNTTAISPEVYPPMKSYSVSCFGNSCKLAIIINQIILQLYSRNTVCVSDSTLRDIREQLDNWRTQSPEYLTYDPDNLSGICCPPHILTQNLLYYTTVILLHRPFYSSPIHHSACRHAAASIEKLLIFLERTFGFTQITYLMAYCVYTAASAIIQDVKEGDANASEKMNTFLRALKGGLTTCPIVQRSIDIINSGLAHRPLNDAATASSSQFTVGDNNFSTGYLPAFPHHNLQANSMVFDNVGVMDSDSVWLLNCFPENHIDLGNSEWFVPS</sequence>
<dbReference type="Pfam" id="PF04082">
    <property type="entry name" value="Fungal_trans"/>
    <property type="match status" value="1"/>
</dbReference>
<feature type="compositionally biased region" description="Basic residues" evidence="8">
    <location>
        <begin position="1"/>
        <end position="12"/>
    </location>
</feature>
<dbReference type="SMART" id="SM00066">
    <property type="entry name" value="GAL4"/>
    <property type="match status" value="1"/>
</dbReference>
<feature type="compositionally biased region" description="Polar residues" evidence="8">
    <location>
        <begin position="26"/>
        <end position="35"/>
    </location>
</feature>
<dbReference type="PANTHER" id="PTHR31313">
    <property type="entry name" value="TY1 ENHANCER ACTIVATOR"/>
    <property type="match status" value="1"/>
</dbReference>
<evidence type="ECO:0000259" key="9">
    <source>
        <dbReference type="PROSITE" id="PS50048"/>
    </source>
</evidence>
<proteinExistence type="predicted"/>
<feature type="region of interest" description="Disordered" evidence="8">
    <location>
        <begin position="1"/>
        <end position="35"/>
    </location>
</feature>
<dbReference type="CDD" id="cd00067">
    <property type="entry name" value="GAL4"/>
    <property type="match status" value="1"/>
</dbReference>
<keyword evidence="2" id="KW-0479">Metal-binding</keyword>
<protein>
    <submittedName>
        <fullName evidence="10">Fungal-specific transcription factor domain-containing protein</fullName>
    </submittedName>
</protein>
<gene>
    <name evidence="10" type="ORF">BGW36DRAFT_390605</name>
</gene>
<evidence type="ECO:0000256" key="2">
    <source>
        <dbReference type="ARBA" id="ARBA00022723"/>
    </source>
</evidence>
<evidence type="ECO:0000313" key="11">
    <source>
        <dbReference type="Proteomes" id="UP001201262"/>
    </source>
</evidence>
<keyword evidence="3" id="KW-0862">Zinc</keyword>
<evidence type="ECO:0000256" key="5">
    <source>
        <dbReference type="ARBA" id="ARBA00023125"/>
    </source>
</evidence>
<feature type="region of interest" description="Disordered" evidence="8">
    <location>
        <begin position="119"/>
        <end position="142"/>
    </location>
</feature>
<dbReference type="EMBL" id="JAJTJA010000014">
    <property type="protein sequence ID" value="KAH8690326.1"/>
    <property type="molecule type" value="Genomic_DNA"/>
</dbReference>
<evidence type="ECO:0000256" key="4">
    <source>
        <dbReference type="ARBA" id="ARBA00023015"/>
    </source>
</evidence>
<dbReference type="PANTHER" id="PTHR31313:SF85">
    <property type="entry name" value="ZN(II)2CYS6 TRANSCRIPTION FACTOR (EUROFUNG)"/>
    <property type="match status" value="1"/>
</dbReference>
<keyword evidence="11" id="KW-1185">Reference proteome</keyword>
<dbReference type="InterPro" id="IPR001138">
    <property type="entry name" value="Zn2Cys6_DnaBD"/>
</dbReference>
<dbReference type="RefSeq" id="XP_046066609.1">
    <property type="nucleotide sequence ID" value="XM_046217502.1"/>
</dbReference>
<dbReference type="Pfam" id="PF00172">
    <property type="entry name" value="Zn_clus"/>
    <property type="match status" value="1"/>
</dbReference>
<dbReference type="GO" id="GO:0008270">
    <property type="term" value="F:zinc ion binding"/>
    <property type="evidence" value="ECO:0007669"/>
    <property type="project" value="InterPro"/>
</dbReference>
<dbReference type="PROSITE" id="PS00463">
    <property type="entry name" value="ZN2_CY6_FUNGAL_1"/>
    <property type="match status" value="1"/>
</dbReference>
<keyword evidence="5" id="KW-0238">DNA-binding</keyword>
<feature type="domain" description="Zn(2)-C6 fungal-type" evidence="9">
    <location>
        <begin position="41"/>
        <end position="71"/>
    </location>
</feature>
<dbReference type="CDD" id="cd12148">
    <property type="entry name" value="fungal_TF_MHR"/>
    <property type="match status" value="1"/>
</dbReference>